<dbReference type="Gene3D" id="3.40.50.2300">
    <property type="match status" value="2"/>
</dbReference>
<evidence type="ECO:0000256" key="6">
    <source>
        <dbReference type="ARBA" id="ARBA00023288"/>
    </source>
</evidence>
<evidence type="ECO:0000256" key="1">
    <source>
        <dbReference type="ARBA" id="ARBA00004193"/>
    </source>
</evidence>
<evidence type="ECO:0000256" key="5">
    <source>
        <dbReference type="ARBA" id="ARBA00023136"/>
    </source>
</evidence>
<evidence type="ECO:0000313" key="9">
    <source>
        <dbReference type="EMBL" id="MBL4935348.1"/>
    </source>
</evidence>
<evidence type="ECO:0000256" key="2">
    <source>
        <dbReference type="ARBA" id="ARBA00008610"/>
    </source>
</evidence>
<gene>
    <name evidence="9" type="ORF">JK636_06205</name>
</gene>
<dbReference type="Pfam" id="PF02608">
    <property type="entry name" value="Bmp"/>
    <property type="match status" value="1"/>
</dbReference>
<proteinExistence type="inferred from homology"/>
<dbReference type="InterPro" id="IPR003760">
    <property type="entry name" value="PnrA-like"/>
</dbReference>
<dbReference type="CDD" id="cd06354">
    <property type="entry name" value="PBP1_PrnA-like"/>
    <property type="match status" value="1"/>
</dbReference>
<dbReference type="EMBL" id="JAESWC010000002">
    <property type="protein sequence ID" value="MBL4935348.1"/>
    <property type="molecule type" value="Genomic_DNA"/>
</dbReference>
<keyword evidence="6" id="KW-0449">Lipoprotein</keyword>
<evidence type="ECO:0000256" key="3">
    <source>
        <dbReference type="ARBA" id="ARBA00022475"/>
    </source>
</evidence>
<name>A0ABS1TBH6_9CLOT</name>
<comment type="subcellular location">
    <subcellularLocation>
        <location evidence="1">Cell membrane</location>
        <topology evidence="1">Lipid-anchor</topology>
    </subcellularLocation>
</comment>
<dbReference type="InterPro" id="IPR028082">
    <property type="entry name" value="Peripla_BP_I"/>
</dbReference>
<evidence type="ECO:0000259" key="8">
    <source>
        <dbReference type="Pfam" id="PF02608"/>
    </source>
</evidence>
<dbReference type="Proteomes" id="UP000632377">
    <property type="component" value="Unassembled WGS sequence"/>
</dbReference>
<organism evidence="9 10">
    <name type="scientific">Clostridium rhizosphaerae</name>
    <dbReference type="NCBI Taxonomy" id="2803861"/>
    <lineage>
        <taxon>Bacteria</taxon>
        <taxon>Bacillati</taxon>
        <taxon>Bacillota</taxon>
        <taxon>Clostridia</taxon>
        <taxon>Eubacteriales</taxon>
        <taxon>Clostridiaceae</taxon>
        <taxon>Clostridium</taxon>
    </lineage>
</organism>
<keyword evidence="5" id="KW-0472">Membrane</keyword>
<feature type="domain" description="ABC transporter substrate-binding protein PnrA-like" evidence="8">
    <location>
        <begin position="46"/>
        <end position="350"/>
    </location>
</feature>
<dbReference type="PANTHER" id="PTHR34296">
    <property type="entry name" value="TRANSCRIPTIONAL ACTIVATOR PROTEIN MED"/>
    <property type="match status" value="1"/>
</dbReference>
<evidence type="ECO:0000256" key="4">
    <source>
        <dbReference type="ARBA" id="ARBA00022729"/>
    </source>
</evidence>
<keyword evidence="3" id="KW-1003">Cell membrane</keyword>
<keyword evidence="4 7" id="KW-0732">Signal</keyword>
<reference evidence="9 10" key="1">
    <citation type="submission" date="2021-01" db="EMBL/GenBank/DDBJ databases">
        <title>Genome public.</title>
        <authorList>
            <person name="Liu C."/>
            <person name="Sun Q."/>
        </authorList>
    </citation>
    <scope>NUCLEOTIDE SEQUENCE [LARGE SCALE GENOMIC DNA]</scope>
    <source>
        <strain evidence="9 10">YIM B02515</strain>
    </source>
</reference>
<comment type="caution">
    <text evidence="9">The sequence shown here is derived from an EMBL/GenBank/DDBJ whole genome shotgun (WGS) entry which is preliminary data.</text>
</comment>
<accession>A0ABS1TBH6</accession>
<evidence type="ECO:0000256" key="7">
    <source>
        <dbReference type="SAM" id="SignalP"/>
    </source>
</evidence>
<evidence type="ECO:0000313" key="10">
    <source>
        <dbReference type="Proteomes" id="UP000632377"/>
    </source>
</evidence>
<dbReference type="InterPro" id="IPR050957">
    <property type="entry name" value="BMP_lipoprotein"/>
</dbReference>
<feature type="chain" id="PRO_5046267542" evidence="7">
    <location>
        <begin position="22"/>
        <end position="365"/>
    </location>
</feature>
<protein>
    <submittedName>
        <fullName evidence="9">BMP family ABC transporter substrate-binding protein</fullName>
    </submittedName>
</protein>
<sequence>MKKKRILSMLAAAAVITTLFAGCGAKENPAPSTGGDSKPATKVKVGLVTDQGGVNDGSFNQSAREGIEKAAKELSIEALNPIESKQQDAYEPNLKTMSSTADLTVGCGFMMQQAIDNVSKQATDKKFLLVDAVVANPNILSVTFKEHEGSFLAGVAAAKTTKTGKIGFIGGKEGDVINRFESGFVAGVASVNKDMAKALMPKDDKTPGPNAIYVDSFDDQGKGYEAAKTLYNSGVDVIFHAAGGVGLGVFKAAKEMNKYAIGVDSDQAVTAPGYKDQILFSMEKKVGVAAYNTIKDLQAGKFDGGKHIELGIKEDAVGLAPTINPVVPKEATDLANKAKDMIKAGTIVVPGTRADLLKFTPVEIK</sequence>
<feature type="signal peptide" evidence="7">
    <location>
        <begin position="1"/>
        <end position="21"/>
    </location>
</feature>
<dbReference type="RefSeq" id="WP_202747942.1">
    <property type="nucleotide sequence ID" value="NZ_JAESWC010000002.1"/>
</dbReference>
<dbReference type="PANTHER" id="PTHR34296:SF2">
    <property type="entry name" value="ABC TRANSPORTER GUANOSINE-BINDING PROTEIN NUPN"/>
    <property type="match status" value="1"/>
</dbReference>
<comment type="similarity">
    <text evidence="2">Belongs to the BMP lipoprotein family.</text>
</comment>
<dbReference type="PROSITE" id="PS51257">
    <property type="entry name" value="PROKAR_LIPOPROTEIN"/>
    <property type="match status" value="1"/>
</dbReference>
<keyword evidence="10" id="KW-1185">Reference proteome</keyword>
<dbReference type="SUPFAM" id="SSF53822">
    <property type="entry name" value="Periplasmic binding protein-like I"/>
    <property type="match status" value="1"/>
</dbReference>